<evidence type="ECO:0000256" key="2">
    <source>
        <dbReference type="ARBA" id="ARBA00022614"/>
    </source>
</evidence>
<name>A0AAD4JGN9_PERFH</name>
<evidence type="ECO:0000256" key="1">
    <source>
        <dbReference type="ARBA" id="ARBA00008894"/>
    </source>
</evidence>
<dbReference type="PRINTS" id="PR00364">
    <property type="entry name" value="DISEASERSIST"/>
</dbReference>
<evidence type="ECO:0000313" key="10">
    <source>
        <dbReference type="Proteomes" id="UP001190926"/>
    </source>
</evidence>
<feature type="region of interest" description="Disordered" evidence="7">
    <location>
        <begin position="988"/>
        <end position="1035"/>
    </location>
</feature>
<dbReference type="InterPro" id="IPR042197">
    <property type="entry name" value="Apaf_helical"/>
</dbReference>
<dbReference type="Pfam" id="PF23598">
    <property type="entry name" value="LRR_14"/>
    <property type="match status" value="1"/>
</dbReference>
<keyword evidence="2" id="KW-0433">Leucine-rich repeat</keyword>
<evidence type="ECO:0000256" key="4">
    <source>
        <dbReference type="ARBA" id="ARBA00022741"/>
    </source>
</evidence>
<dbReference type="AlphaFoldDB" id="A0AAD4JGN9"/>
<feature type="domain" description="AAA+ ATPase" evidence="8">
    <location>
        <begin position="142"/>
        <end position="278"/>
    </location>
</feature>
<dbReference type="GO" id="GO:0005524">
    <property type="term" value="F:ATP binding"/>
    <property type="evidence" value="ECO:0007669"/>
    <property type="project" value="UniProtKB-KW"/>
</dbReference>
<dbReference type="EMBL" id="SDAM02000058">
    <property type="protein sequence ID" value="KAH6833462.1"/>
    <property type="molecule type" value="Genomic_DNA"/>
</dbReference>
<dbReference type="Gene3D" id="1.10.8.430">
    <property type="entry name" value="Helical domain of apoptotic protease-activating factors"/>
    <property type="match status" value="1"/>
</dbReference>
<dbReference type="InterPro" id="IPR058922">
    <property type="entry name" value="WHD_DRP"/>
</dbReference>
<dbReference type="Proteomes" id="UP001190926">
    <property type="component" value="Unassembled WGS sequence"/>
</dbReference>
<dbReference type="SMART" id="SM00382">
    <property type="entry name" value="AAA"/>
    <property type="match status" value="1"/>
</dbReference>
<dbReference type="Gene3D" id="3.40.50.300">
    <property type="entry name" value="P-loop containing nucleotide triphosphate hydrolases"/>
    <property type="match status" value="1"/>
</dbReference>
<keyword evidence="10" id="KW-1185">Reference proteome</keyword>
<evidence type="ECO:0000256" key="7">
    <source>
        <dbReference type="SAM" id="MobiDB-lite"/>
    </source>
</evidence>
<comment type="similarity">
    <text evidence="1">Belongs to the disease resistance NB-LRR family.</text>
</comment>
<accession>A0AAD4JGN9</accession>
<proteinExistence type="inferred from homology"/>
<dbReference type="Pfam" id="PF00931">
    <property type="entry name" value="NB-ARC"/>
    <property type="match status" value="1"/>
</dbReference>
<reference evidence="9 10" key="1">
    <citation type="journal article" date="2021" name="Nat. Commun.">
        <title>Incipient diploidization of the medicinal plant Perilla within 10,000 years.</title>
        <authorList>
            <person name="Zhang Y."/>
            <person name="Shen Q."/>
            <person name="Leng L."/>
            <person name="Zhang D."/>
            <person name="Chen S."/>
            <person name="Shi Y."/>
            <person name="Ning Z."/>
            <person name="Chen S."/>
        </authorList>
    </citation>
    <scope>NUCLEOTIDE SEQUENCE [LARGE SCALE GENOMIC DNA]</scope>
    <source>
        <strain evidence="10">cv. PC099</strain>
    </source>
</reference>
<evidence type="ECO:0000256" key="6">
    <source>
        <dbReference type="ARBA" id="ARBA00022840"/>
    </source>
</evidence>
<dbReference type="PANTHER" id="PTHR33463">
    <property type="entry name" value="NB-ARC DOMAIN-CONTAINING PROTEIN-RELATED"/>
    <property type="match status" value="1"/>
</dbReference>
<dbReference type="InterPro" id="IPR057135">
    <property type="entry name" value="At4g27190-like_LRR"/>
</dbReference>
<dbReference type="InterPro" id="IPR055414">
    <property type="entry name" value="LRR_R13L4/SHOC2-like"/>
</dbReference>
<comment type="caution">
    <text evidence="9">The sequence shown here is derived from an EMBL/GenBank/DDBJ whole genome shotgun (WGS) entry which is preliminary data.</text>
</comment>
<dbReference type="GO" id="GO:0006952">
    <property type="term" value="P:defense response"/>
    <property type="evidence" value="ECO:0007669"/>
    <property type="project" value="UniProtKB-KW"/>
</dbReference>
<dbReference type="InterPro" id="IPR050905">
    <property type="entry name" value="Plant_NBS-LRR"/>
</dbReference>
<keyword evidence="6" id="KW-0067">ATP-binding</keyword>
<sequence>MDRLLRNSVSTEQSDEYRVMKADIDVMHKRYTKFIRKYTRITGNHLSSTTALNISTVCSMIDKLNDLKSKIVTFNFFKLAKLSRDIVKLSTRASEALDRLKPEHMTQKKSEHNQEKWNDGNDLSVFNTYVDEVLDCLYDSDKGNKVGIFGPIGVGKTTVLRKLHNRLIEQKSSFDRIIWIEYPDTKDKIYEKLQNELMEQLNIGHEATESIYTNANAISAFLRHKKYILLMDEVPNYTDLDILGLREHHECKKVVIASSEKNVIDKMTEHVVVIKGLEDDDAWILFENICGKLSDTHKMATAARIIECCAGIPWMIRSIANHLKDKKDDSSWNSAKRILQSKPKSVHLFGLEGIDKAYEITYQGLETDVKKCLLYGALFPNQHPIYTDYLIECWIAEGFIVESDDQKVRVNRDYAQTILNHLTGRHLLQWCSDQKHIKMPPNFRRVALELDYPEEIKCVIWAPSKAGKLDNKTWTTVTRMSLIGCMTELPESPECCNIYTLLLQLKPNLGELADLFFDHMHNLQVLDLNHTEIGALPSSISKLVNLKSLYLNGCYYLVALPREAENLQKLEFLDICGTSISSLPKEIGCMVVLRCLRASLSVKRGNHNSKGKEVDLKLKVPPGIISKLRNLEELSIDTAFDCKAAIDVAEGLAKELATLEYLNTLCFNFPNVSSLDTFVNQSKSLKNVHTEWGERTFRSFKIFIGCHETRHSYESDYSGIQAERRLRYCTNEEFSSACKDLLKQASAFEIIGHDGVETLTCSQFELHSVQVCVVERCNNLKNIVDGYITSEKQGIVRQSLLQNLEKLCLYDLELLECIWDGPVPSHQSLTNLTTITINGCPKLRKILDLALAHTLQSLQYLKVENCCAISEIVGMPDYSGQERRGGTSEIAEVHEGPSNSVQGDLCHILKSLRKIELSNLPELQSICNSISISWNSLNSIIVTRCSKLMNLSLSSTNAEKLALIQGEESWWKTLQFPDEMRASLPFHPFREESPEPGAWPRGEASTSGRSEIDPEEEITLSNNNTSINVPPAPSNVNVDNGVQSLKEEMAISDNLQASNMCIQTDCSRPEDEIPSNSNQQTFGDEIIKVSLNQQGETREEKQANK</sequence>
<dbReference type="Gene3D" id="3.80.10.10">
    <property type="entry name" value="Ribonuclease Inhibitor"/>
    <property type="match status" value="2"/>
</dbReference>
<dbReference type="InterPro" id="IPR003593">
    <property type="entry name" value="AAA+_ATPase"/>
</dbReference>
<evidence type="ECO:0000259" key="8">
    <source>
        <dbReference type="SMART" id="SM00382"/>
    </source>
</evidence>
<feature type="compositionally biased region" description="Polar residues" evidence="7">
    <location>
        <begin position="1019"/>
        <end position="1035"/>
    </location>
</feature>
<protein>
    <recommendedName>
        <fullName evidence="8">AAA+ ATPase domain-containing protein</fullName>
    </recommendedName>
</protein>
<dbReference type="SUPFAM" id="SSF52540">
    <property type="entry name" value="P-loop containing nucleoside triphosphate hydrolases"/>
    <property type="match status" value="1"/>
</dbReference>
<dbReference type="GO" id="GO:0043531">
    <property type="term" value="F:ADP binding"/>
    <property type="evidence" value="ECO:0007669"/>
    <property type="project" value="InterPro"/>
</dbReference>
<keyword evidence="4" id="KW-0547">Nucleotide-binding</keyword>
<dbReference type="Pfam" id="PF23247">
    <property type="entry name" value="LRR_RPS2"/>
    <property type="match status" value="1"/>
</dbReference>
<organism evidence="9 10">
    <name type="scientific">Perilla frutescens var. hirtella</name>
    <name type="common">Perilla citriodora</name>
    <name type="synonym">Perilla setoyensis</name>
    <dbReference type="NCBI Taxonomy" id="608512"/>
    <lineage>
        <taxon>Eukaryota</taxon>
        <taxon>Viridiplantae</taxon>
        <taxon>Streptophyta</taxon>
        <taxon>Embryophyta</taxon>
        <taxon>Tracheophyta</taxon>
        <taxon>Spermatophyta</taxon>
        <taxon>Magnoliopsida</taxon>
        <taxon>eudicotyledons</taxon>
        <taxon>Gunneridae</taxon>
        <taxon>Pentapetalae</taxon>
        <taxon>asterids</taxon>
        <taxon>lamiids</taxon>
        <taxon>Lamiales</taxon>
        <taxon>Lamiaceae</taxon>
        <taxon>Nepetoideae</taxon>
        <taxon>Elsholtzieae</taxon>
        <taxon>Perilla</taxon>
    </lineage>
</organism>
<evidence type="ECO:0000313" key="9">
    <source>
        <dbReference type="EMBL" id="KAH6833462.1"/>
    </source>
</evidence>
<keyword evidence="3" id="KW-0677">Repeat</keyword>
<keyword evidence="5" id="KW-0611">Plant defense</keyword>
<dbReference type="InterPro" id="IPR002182">
    <property type="entry name" value="NB-ARC"/>
</dbReference>
<evidence type="ECO:0000256" key="5">
    <source>
        <dbReference type="ARBA" id="ARBA00022821"/>
    </source>
</evidence>
<dbReference type="InterPro" id="IPR027417">
    <property type="entry name" value="P-loop_NTPase"/>
</dbReference>
<dbReference type="Pfam" id="PF23559">
    <property type="entry name" value="WHD_DRP"/>
    <property type="match status" value="1"/>
</dbReference>
<dbReference type="InterPro" id="IPR032675">
    <property type="entry name" value="LRR_dom_sf"/>
</dbReference>
<evidence type="ECO:0000256" key="3">
    <source>
        <dbReference type="ARBA" id="ARBA00022737"/>
    </source>
</evidence>
<dbReference type="SUPFAM" id="SSF52058">
    <property type="entry name" value="L domain-like"/>
    <property type="match status" value="1"/>
</dbReference>
<dbReference type="PANTHER" id="PTHR33463:SF209">
    <property type="entry name" value="DISEASE RESISTANCE PROTEIN RPS2-LIKE"/>
    <property type="match status" value="1"/>
</dbReference>
<gene>
    <name evidence="9" type="ORF">C2S53_012684</name>
</gene>